<dbReference type="Proteomes" id="UP000228484">
    <property type="component" value="Unassembled WGS sequence"/>
</dbReference>
<name>A0A2G6QDW1_9BACI</name>
<dbReference type="AlphaFoldDB" id="A0A2G6QDW1"/>
<sequence length="64" mass="7494">MLNKKADDEVVVIDMMQIKSDFTVIEKETRLITKRPKKAQELRKMIGTRTAGGRRLVELYKEDK</sequence>
<reference evidence="1 2" key="1">
    <citation type="submission" date="2017-09" db="EMBL/GenBank/DDBJ databases">
        <title>Biocontrol bacteria screening and application from spent mushroom substrate.</title>
        <authorList>
            <person name="Sun X."/>
        </authorList>
    </citation>
    <scope>NUCLEOTIDE SEQUENCE [LARGE SCALE GENOMIC DNA]</scope>
    <source>
        <strain evidence="1 2">100374</strain>
    </source>
</reference>
<gene>
    <name evidence="1" type="ORF">CO726_13010</name>
</gene>
<proteinExistence type="predicted"/>
<dbReference type="RefSeq" id="WP_099684518.1">
    <property type="nucleotide sequence ID" value="NZ_NWUW01000007.1"/>
</dbReference>
<evidence type="ECO:0000313" key="1">
    <source>
        <dbReference type="EMBL" id="PIE95013.1"/>
    </source>
</evidence>
<comment type="caution">
    <text evidence="1">The sequence shown here is derived from an EMBL/GenBank/DDBJ whole genome shotgun (WGS) entry which is preliminary data.</text>
</comment>
<evidence type="ECO:0000313" key="2">
    <source>
        <dbReference type="Proteomes" id="UP000228484"/>
    </source>
</evidence>
<dbReference type="EMBL" id="NWUW01000007">
    <property type="protein sequence ID" value="PIE95013.1"/>
    <property type="molecule type" value="Genomic_DNA"/>
</dbReference>
<organism evidence="1 2">
    <name type="scientific">Bacillus fungorum</name>
    <dbReference type="NCBI Taxonomy" id="2039284"/>
    <lineage>
        <taxon>Bacteria</taxon>
        <taxon>Bacillati</taxon>
        <taxon>Bacillota</taxon>
        <taxon>Bacilli</taxon>
        <taxon>Bacillales</taxon>
        <taxon>Bacillaceae</taxon>
        <taxon>Bacillus</taxon>
    </lineage>
</organism>
<protein>
    <submittedName>
        <fullName evidence="1">Uncharacterized protein</fullName>
    </submittedName>
</protein>
<accession>A0A2G6QDW1</accession>
<keyword evidence="2" id="KW-1185">Reference proteome</keyword>